<proteinExistence type="predicted"/>
<keyword evidence="3" id="KW-1185">Reference proteome</keyword>
<sequence>MKIMKSLYIKHLIIGLFILNFYAMNAQVEPQYSNYMYNLQHVNPAYVGTLENSNITGMFRSQWTGINGAPESQWLSYGTSLSNNKMGLGLNLVNDKIGPASYKSFAAVYAYNISLSENTIISLGINGGGALLDIDFNKGNFENPGDIARNNISNEFYAKVGAGLMVSSESWYAGISVPNFFKQDFYDEEVRNVVADKIQYNILAGYQFDLNRTLTFRPSILANVIQGNPITLNANANFLLFDRLSLGLGYRYDEAMIGNAGFQILEGLFLGYSYDFATNDFAEYHNGSHEIVIKFKFNKETFQSKNALNSF</sequence>
<evidence type="ECO:0008006" key="4">
    <source>
        <dbReference type="Google" id="ProtNLM"/>
    </source>
</evidence>
<evidence type="ECO:0000256" key="1">
    <source>
        <dbReference type="SAM" id="Phobius"/>
    </source>
</evidence>
<dbReference type="InterPro" id="IPR019861">
    <property type="entry name" value="PorP/SprF_Bacteroidetes"/>
</dbReference>
<evidence type="ECO:0000313" key="2">
    <source>
        <dbReference type="EMBL" id="GGG27645.1"/>
    </source>
</evidence>
<organism evidence="2 3">
    <name type="scientific">Christiangramia forsetii</name>
    <dbReference type="NCBI Taxonomy" id="411153"/>
    <lineage>
        <taxon>Bacteria</taxon>
        <taxon>Pseudomonadati</taxon>
        <taxon>Bacteroidota</taxon>
        <taxon>Flavobacteriia</taxon>
        <taxon>Flavobacteriales</taxon>
        <taxon>Flavobacteriaceae</taxon>
        <taxon>Christiangramia</taxon>
    </lineage>
</organism>
<evidence type="ECO:0000313" key="3">
    <source>
        <dbReference type="Proteomes" id="UP000605733"/>
    </source>
</evidence>
<keyword evidence="1" id="KW-0812">Transmembrane</keyword>
<gene>
    <name evidence="2" type="ORF">GCM10011532_08810</name>
</gene>
<comment type="caution">
    <text evidence="2">The sequence shown here is derived from an EMBL/GenBank/DDBJ whole genome shotgun (WGS) entry which is preliminary data.</text>
</comment>
<dbReference type="EMBL" id="BMIX01000002">
    <property type="protein sequence ID" value="GGG27645.1"/>
    <property type="molecule type" value="Genomic_DNA"/>
</dbReference>
<protein>
    <recommendedName>
        <fullName evidence="4">Type IX secretion system membrane protein PorP/SprF</fullName>
    </recommendedName>
</protein>
<dbReference type="Proteomes" id="UP000605733">
    <property type="component" value="Unassembled WGS sequence"/>
</dbReference>
<dbReference type="Pfam" id="PF11751">
    <property type="entry name" value="PorP_SprF"/>
    <property type="match status" value="1"/>
</dbReference>
<keyword evidence="1" id="KW-1133">Transmembrane helix</keyword>
<feature type="transmembrane region" description="Helical" evidence="1">
    <location>
        <begin position="7"/>
        <end position="24"/>
    </location>
</feature>
<name>A0ABQ1WEQ9_9FLAO</name>
<reference evidence="3" key="1">
    <citation type="journal article" date="2019" name="Int. J. Syst. Evol. Microbiol.">
        <title>The Global Catalogue of Microorganisms (GCM) 10K type strain sequencing project: providing services to taxonomists for standard genome sequencing and annotation.</title>
        <authorList>
            <consortium name="The Broad Institute Genomics Platform"/>
            <consortium name="The Broad Institute Genome Sequencing Center for Infectious Disease"/>
            <person name="Wu L."/>
            <person name="Ma J."/>
        </authorList>
    </citation>
    <scope>NUCLEOTIDE SEQUENCE [LARGE SCALE GENOMIC DNA]</scope>
    <source>
        <strain evidence="3">CGMCC 1.15422</strain>
    </source>
</reference>
<keyword evidence="1" id="KW-0472">Membrane</keyword>
<accession>A0ABQ1WEQ9</accession>
<dbReference type="NCBIfam" id="TIGR03519">
    <property type="entry name" value="T9SS_PorP_fam"/>
    <property type="match status" value="1"/>
</dbReference>